<dbReference type="Pfam" id="PF00002">
    <property type="entry name" value="7tm_2"/>
    <property type="match status" value="1"/>
</dbReference>
<sequence>MSFEELSEKLITHVASIASKSKYCWISDNTAVIVVMVTPVSLALVLNITCLTKNLYDIHQLQKGASLAANNSKASLILICIKLTTVMGLTWVLGLAANWKQTEFLHYPSTLMNSMQDIVIELLELLEVVITSTSKGHATSLSGDAIVIKLLELFEVVITSTVEVLKRPPVSSKGHATSLSGASTPKFTALSIQDKTPECLCEVSRKEPQSFKSAVVEENSLVFEQADVFVDDMLSSDDIAISEVMSHHNAKQNQIPDSNETLYSGAAVTVVSARVWRQYLRHAYPKLSVPSSENITTVNGCRLTTIGKTSMEFVIDSRIFTFEVCVIEDLSFDVVLGRDFLQKFCFKVDFENGLVSFPSQPSPFPFEGVHVDDDNDLIDKAFISSVHASGTFVIPPQSEILISGELEDSSNKYGIDGMIVPKPDLSHRYSIFGVSELVSIAEDGTIPISILSADDKIKFRNIFKKYRDVLAFADAELGRTSLVQHVIDTSDVTPIKQMPYRTSPECKKEIDRQVNDMLERGIVQESVSAWSSPVVLVKKKDGSMRFCVDYRKLKKITRKDCFSLPLIADTLDSLSGTSVFSTIDTKSGYWKIELHPSAR</sequence>
<evidence type="ECO:0000256" key="4">
    <source>
        <dbReference type="ARBA" id="ARBA00023136"/>
    </source>
</evidence>
<dbReference type="InterPro" id="IPR043128">
    <property type="entry name" value="Rev_trsase/Diguanyl_cyclase"/>
</dbReference>
<organism evidence="6 7">
    <name type="scientific">Stylophora pistillata</name>
    <name type="common">Smooth cauliflower coral</name>
    <dbReference type="NCBI Taxonomy" id="50429"/>
    <lineage>
        <taxon>Eukaryota</taxon>
        <taxon>Metazoa</taxon>
        <taxon>Cnidaria</taxon>
        <taxon>Anthozoa</taxon>
        <taxon>Hexacorallia</taxon>
        <taxon>Scleractinia</taxon>
        <taxon>Astrocoeniina</taxon>
        <taxon>Pocilloporidae</taxon>
        <taxon>Stylophora</taxon>
    </lineage>
</organism>
<gene>
    <name evidence="6" type="primary">TY3B-I</name>
    <name evidence="6" type="ORF">AWC38_SpisGene13427</name>
</gene>
<evidence type="ECO:0000256" key="5">
    <source>
        <dbReference type="SAM" id="Phobius"/>
    </source>
</evidence>
<feature type="transmembrane region" description="Helical" evidence="5">
    <location>
        <begin position="31"/>
        <end position="56"/>
    </location>
</feature>
<dbReference type="PANTHER" id="PTHR24559:SF444">
    <property type="entry name" value="REVERSE TRANSCRIPTASE DOMAIN-CONTAINING PROTEIN"/>
    <property type="match status" value="1"/>
</dbReference>
<dbReference type="SUPFAM" id="SSF50630">
    <property type="entry name" value="Acid proteases"/>
    <property type="match status" value="1"/>
</dbReference>
<reference evidence="7" key="1">
    <citation type="journal article" date="2017" name="bioRxiv">
        <title>Comparative analysis of the genomes of Stylophora pistillata and Acropora digitifera provides evidence for extensive differences between species of corals.</title>
        <authorList>
            <person name="Voolstra C.R."/>
            <person name="Li Y."/>
            <person name="Liew Y.J."/>
            <person name="Baumgarten S."/>
            <person name="Zoccola D."/>
            <person name="Flot J.-F."/>
            <person name="Tambutte S."/>
            <person name="Allemand D."/>
            <person name="Aranda M."/>
        </authorList>
    </citation>
    <scope>NUCLEOTIDE SEQUENCE [LARGE SCALE GENOMIC DNA]</scope>
</reference>
<dbReference type="CDD" id="cd01647">
    <property type="entry name" value="RT_LTR"/>
    <property type="match status" value="1"/>
</dbReference>
<dbReference type="EMBL" id="LSMT01000252">
    <property type="protein sequence ID" value="PFX22079.1"/>
    <property type="molecule type" value="Genomic_DNA"/>
</dbReference>
<feature type="transmembrane region" description="Helical" evidence="5">
    <location>
        <begin position="76"/>
        <end position="99"/>
    </location>
</feature>
<dbReference type="InterPro" id="IPR053134">
    <property type="entry name" value="RNA-dir_DNA_polymerase"/>
</dbReference>
<evidence type="ECO:0000256" key="3">
    <source>
        <dbReference type="ARBA" id="ARBA00022989"/>
    </source>
</evidence>
<dbReference type="GO" id="GO:0004930">
    <property type="term" value="F:G protein-coupled receptor activity"/>
    <property type="evidence" value="ECO:0007669"/>
    <property type="project" value="InterPro"/>
</dbReference>
<comment type="subcellular location">
    <subcellularLocation>
        <location evidence="1">Membrane</location>
        <topology evidence="1">Multi-pass membrane protein</topology>
    </subcellularLocation>
</comment>
<keyword evidence="7" id="KW-1185">Reference proteome</keyword>
<protein>
    <submittedName>
        <fullName evidence="6">Transposon Ty3-I Gag-Pol polyprotein</fullName>
    </submittedName>
</protein>
<dbReference type="Gene3D" id="3.30.70.270">
    <property type="match status" value="1"/>
</dbReference>
<proteinExistence type="predicted"/>
<evidence type="ECO:0000256" key="2">
    <source>
        <dbReference type="ARBA" id="ARBA00022692"/>
    </source>
</evidence>
<comment type="caution">
    <text evidence="6">The sequence shown here is derived from an EMBL/GenBank/DDBJ whole genome shotgun (WGS) entry which is preliminary data.</text>
</comment>
<dbReference type="Proteomes" id="UP000225706">
    <property type="component" value="Unassembled WGS sequence"/>
</dbReference>
<dbReference type="Gene3D" id="2.40.70.10">
    <property type="entry name" value="Acid Proteases"/>
    <property type="match status" value="1"/>
</dbReference>
<dbReference type="Gene3D" id="3.10.10.10">
    <property type="entry name" value="HIV Type 1 Reverse Transcriptase, subunit A, domain 1"/>
    <property type="match status" value="1"/>
</dbReference>
<dbReference type="STRING" id="50429.A0A2B4RZ46"/>
<accession>A0A2B4RZ46</accession>
<evidence type="ECO:0000313" key="7">
    <source>
        <dbReference type="Proteomes" id="UP000225706"/>
    </source>
</evidence>
<evidence type="ECO:0000313" key="6">
    <source>
        <dbReference type="EMBL" id="PFX22079.1"/>
    </source>
</evidence>
<dbReference type="OrthoDB" id="5990438at2759"/>
<dbReference type="InterPro" id="IPR021109">
    <property type="entry name" value="Peptidase_aspartic_dom_sf"/>
</dbReference>
<dbReference type="InterPro" id="IPR043502">
    <property type="entry name" value="DNA/RNA_pol_sf"/>
</dbReference>
<dbReference type="InterPro" id="IPR000832">
    <property type="entry name" value="GPCR_2_secretin-like"/>
</dbReference>
<dbReference type="AlphaFoldDB" id="A0A2B4RZ46"/>
<keyword evidence="4 5" id="KW-0472">Membrane</keyword>
<name>A0A2B4RZ46_STYPI</name>
<dbReference type="SUPFAM" id="SSF56672">
    <property type="entry name" value="DNA/RNA polymerases"/>
    <property type="match status" value="1"/>
</dbReference>
<evidence type="ECO:0000256" key="1">
    <source>
        <dbReference type="ARBA" id="ARBA00004141"/>
    </source>
</evidence>
<dbReference type="Gene3D" id="1.20.1070.10">
    <property type="entry name" value="Rhodopsin 7-helix transmembrane proteins"/>
    <property type="match status" value="1"/>
</dbReference>
<dbReference type="CDD" id="cd00303">
    <property type="entry name" value="retropepsin_like"/>
    <property type="match status" value="1"/>
</dbReference>
<dbReference type="PANTHER" id="PTHR24559">
    <property type="entry name" value="TRANSPOSON TY3-I GAG-POL POLYPROTEIN"/>
    <property type="match status" value="1"/>
</dbReference>
<dbReference type="GO" id="GO:0016020">
    <property type="term" value="C:membrane"/>
    <property type="evidence" value="ECO:0007669"/>
    <property type="project" value="UniProtKB-SubCell"/>
</dbReference>
<keyword evidence="3 5" id="KW-1133">Transmembrane helix</keyword>
<keyword evidence="2 5" id="KW-0812">Transmembrane</keyword>